<name>R7WLV0_9NOCA</name>
<evidence type="ECO:0000313" key="2">
    <source>
        <dbReference type="Proteomes" id="UP000013525"/>
    </source>
</evidence>
<dbReference type="PATRIC" id="fig|1273125.3.peg.3533"/>
<proteinExistence type="predicted"/>
<protein>
    <recommendedName>
        <fullName evidence="3">DUF385 domain-containing protein</fullName>
    </recommendedName>
</protein>
<keyword evidence="2" id="KW-1185">Reference proteome</keyword>
<organism evidence="1 2">
    <name type="scientific">Rhodococcus rhodnii LMG 5362</name>
    <dbReference type="NCBI Taxonomy" id="1273125"/>
    <lineage>
        <taxon>Bacteria</taxon>
        <taxon>Bacillati</taxon>
        <taxon>Actinomycetota</taxon>
        <taxon>Actinomycetes</taxon>
        <taxon>Mycobacteriales</taxon>
        <taxon>Nocardiaceae</taxon>
        <taxon>Rhodococcus</taxon>
    </lineage>
</organism>
<sequence>MAPSPTALGRRFFEIGNASVNRVLLRVARWEPLTPLLGRWVAVLRYTGRRSGRTVTLPVSYKRTDEGLVVYVMAPGAKTWWRNFTGGGGPITATIGSETLTGHAVTRRSPDGAVRVEIDTATPPGTT</sequence>
<dbReference type="Proteomes" id="UP000013525">
    <property type="component" value="Unassembled WGS sequence"/>
</dbReference>
<dbReference type="AlphaFoldDB" id="R7WLV0"/>
<dbReference type="InterPro" id="IPR012349">
    <property type="entry name" value="Split_barrel_FMN-bd"/>
</dbReference>
<reference evidence="1 2" key="1">
    <citation type="journal article" date="2013" name="Genome Announc.">
        <title>Draft Genome Sequence of Rhodococcus rhodnii Strain LMG5362, a Symbiont of Rhodnius prolixus (Hemiptera, Reduviidae, Triatominae), the Principle Vector of Trypanosoma cruzi.</title>
        <authorList>
            <person name="Pachebat J.A."/>
            <person name="van Keulen G."/>
            <person name="Whitten M.M."/>
            <person name="Girdwood S."/>
            <person name="Del Sol R."/>
            <person name="Dyson P.J."/>
            <person name="Facey P.D."/>
        </authorList>
    </citation>
    <scope>NUCLEOTIDE SEQUENCE [LARGE SCALE GENOMIC DNA]</scope>
    <source>
        <strain evidence="1 2">LMG 5362</strain>
    </source>
</reference>
<comment type="caution">
    <text evidence="1">The sequence shown here is derived from an EMBL/GenBank/DDBJ whole genome shotgun (WGS) entry which is preliminary data.</text>
</comment>
<accession>R7WLV0</accession>
<gene>
    <name evidence="1" type="ORF">Rrhod_3709</name>
</gene>
<dbReference type="RefSeq" id="WP_010839736.1">
    <property type="nucleotide sequence ID" value="NZ_APMY01000110.1"/>
</dbReference>
<evidence type="ECO:0008006" key="3">
    <source>
        <dbReference type="Google" id="ProtNLM"/>
    </source>
</evidence>
<dbReference type="Gene3D" id="2.30.110.10">
    <property type="entry name" value="Electron Transport, Fmn-binding Protein, Chain A"/>
    <property type="match status" value="1"/>
</dbReference>
<dbReference type="eggNOG" id="ENOG50332AK">
    <property type="taxonomic scope" value="Bacteria"/>
</dbReference>
<dbReference type="EMBL" id="APMY01000110">
    <property type="protein sequence ID" value="EOM74989.1"/>
    <property type="molecule type" value="Genomic_DNA"/>
</dbReference>
<evidence type="ECO:0000313" key="1">
    <source>
        <dbReference type="EMBL" id="EOM74989.1"/>
    </source>
</evidence>